<evidence type="ECO:0000256" key="4">
    <source>
        <dbReference type="ARBA" id="ARBA00048574"/>
    </source>
</evidence>
<sequence length="183" mass="20569">MMTVDIFKTGTRVDIATVLANKDRRAAFQQQALRVAPDRTLLSIKLNIPGPIKNNEAITFLFEQGIQVLSALLKKENIVVQQLAHWQGVTGNELFLQTPISARTVKRVAASFEDSSPLGRIFDVDVLDGTGHSWSRTELGADVRRCFICNRPAKECARSRRHTVVELQNYISDLYQKTLTTKE</sequence>
<comment type="caution">
    <text evidence="5">The sequence shown here is derived from an EMBL/GenBank/DDBJ whole genome shotgun (WGS) entry which is preliminary data.</text>
</comment>
<dbReference type="EC" id="2.7.7.61" evidence="1"/>
<dbReference type="NCBIfam" id="TIGR03124">
    <property type="entry name" value="citrate_citX"/>
    <property type="match status" value="1"/>
</dbReference>
<evidence type="ECO:0000256" key="2">
    <source>
        <dbReference type="ARBA" id="ARBA00022679"/>
    </source>
</evidence>
<dbReference type="Proteomes" id="UP000297348">
    <property type="component" value="Unassembled WGS sequence"/>
</dbReference>
<keyword evidence="6" id="KW-1185">Reference proteome</keyword>
<evidence type="ECO:0000313" key="6">
    <source>
        <dbReference type="Proteomes" id="UP000297348"/>
    </source>
</evidence>
<evidence type="ECO:0000313" key="5">
    <source>
        <dbReference type="EMBL" id="TGD17745.1"/>
    </source>
</evidence>
<dbReference type="Pfam" id="PF03802">
    <property type="entry name" value="CitX"/>
    <property type="match status" value="1"/>
</dbReference>
<protein>
    <recommendedName>
        <fullName evidence="1">citrate lyase holo-[acyl-carrier protein] synthase</fullName>
        <ecNumber evidence="1">2.7.7.61</ecNumber>
    </recommendedName>
</protein>
<keyword evidence="5" id="KW-0456">Lyase</keyword>
<dbReference type="InterPro" id="IPR005551">
    <property type="entry name" value="CitX"/>
</dbReference>
<dbReference type="AlphaFoldDB" id="A0A4Z0J5J3"/>
<dbReference type="GO" id="GO:0050519">
    <property type="term" value="F:holo-citrate lyase synthase activity"/>
    <property type="evidence" value="ECO:0007669"/>
    <property type="project" value="UniProtKB-EC"/>
</dbReference>
<evidence type="ECO:0000256" key="3">
    <source>
        <dbReference type="ARBA" id="ARBA00022695"/>
    </source>
</evidence>
<reference evidence="5 6" key="1">
    <citation type="submission" date="2018-10" db="EMBL/GenBank/DDBJ databases">
        <title>Lactobacillus sp. R7 and Lactobacillus sp. R19 isolated from fermented mustard green product of Taiwan.</title>
        <authorList>
            <person name="Lin S.-T."/>
        </authorList>
    </citation>
    <scope>NUCLEOTIDE SEQUENCE [LARGE SCALE GENOMIC DNA]</scope>
    <source>
        <strain evidence="5 6">BCRC 81129</strain>
    </source>
</reference>
<proteinExistence type="predicted"/>
<organism evidence="5 6">
    <name type="scientific">Levilactobacillus suantsaiihabitans</name>
    <dbReference type="NCBI Taxonomy" id="2487722"/>
    <lineage>
        <taxon>Bacteria</taxon>
        <taxon>Bacillati</taxon>
        <taxon>Bacillota</taxon>
        <taxon>Bacilli</taxon>
        <taxon>Lactobacillales</taxon>
        <taxon>Lactobacillaceae</taxon>
        <taxon>Levilactobacillus</taxon>
    </lineage>
</organism>
<gene>
    <name evidence="5" type="primary">citX</name>
    <name evidence="5" type="ORF">EGT51_11115</name>
</gene>
<dbReference type="GO" id="GO:0051191">
    <property type="term" value="P:prosthetic group biosynthetic process"/>
    <property type="evidence" value="ECO:0007669"/>
    <property type="project" value="InterPro"/>
</dbReference>
<accession>A0A4Z0J5J3</accession>
<dbReference type="GO" id="GO:0016829">
    <property type="term" value="F:lyase activity"/>
    <property type="evidence" value="ECO:0007669"/>
    <property type="project" value="UniProtKB-KW"/>
</dbReference>
<dbReference type="OrthoDB" id="3196716at2"/>
<comment type="catalytic activity">
    <reaction evidence="4">
        <text>apo-[citrate lyase ACP] + 2'-(5''-triphospho-alpha-D-ribosyl)-3'-dephospho-CoA = holo-[citrate lyase ACP] + diphosphate</text>
        <dbReference type="Rhea" id="RHEA:16333"/>
        <dbReference type="Rhea" id="RHEA-COMP:10157"/>
        <dbReference type="Rhea" id="RHEA-COMP:10158"/>
        <dbReference type="ChEBI" id="CHEBI:29999"/>
        <dbReference type="ChEBI" id="CHEBI:33019"/>
        <dbReference type="ChEBI" id="CHEBI:61378"/>
        <dbReference type="ChEBI" id="CHEBI:82683"/>
        <dbReference type="EC" id="2.7.7.61"/>
    </reaction>
</comment>
<keyword evidence="2 5" id="KW-0808">Transferase</keyword>
<name>A0A4Z0J5J3_9LACO</name>
<keyword evidence="3 5" id="KW-0548">Nucleotidyltransferase</keyword>
<evidence type="ECO:0000256" key="1">
    <source>
        <dbReference type="ARBA" id="ARBA00012524"/>
    </source>
</evidence>
<dbReference type="EMBL" id="RKLX01000023">
    <property type="protein sequence ID" value="TGD17745.1"/>
    <property type="molecule type" value="Genomic_DNA"/>
</dbReference>